<dbReference type="Gene3D" id="3.90.1170.50">
    <property type="entry name" value="Aldehyde oxidase/xanthine dehydrogenase, a/b hammerhead"/>
    <property type="match status" value="1"/>
</dbReference>
<dbReference type="InterPro" id="IPR002346">
    <property type="entry name" value="Mopterin_DH_FAD-bd"/>
</dbReference>
<keyword evidence="10" id="KW-0274">FAD</keyword>
<evidence type="ECO:0000256" key="8">
    <source>
        <dbReference type="ARBA" id="ARBA00022714"/>
    </source>
</evidence>
<evidence type="ECO:0000256" key="3">
    <source>
        <dbReference type="ARBA" id="ARBA00004275"/>
    </source>
</evidence>
<keyword evidence="12" id="KW-0408">Iron</keyword>
<dbReference type="Gene3D" id="3.30.365.10">
    <property type="entry name" value="Aldehyde oxidase/xanthine dehydrogenase, molybdopterin binding domain"/>
    <property type="match status" value="4"/>
</dbReference>
<dbReference type="PROSITE" id="PS00197">
    <property type="entry name" value="2FE2S_FER_1"/>
    <property type="match status" value="1"/>
</dbReference>
<dbReference type="InterPro" id="IPR001041">
    <property type="entry name" value="2Fe-2S_ferredoxin-type"/>
</dbReference>
<dbReference type="InterPro" id="IPR036010">
    <property type="entry name" value="2Fe-2S_ferredoxin-like_sf"/>
</dbReference>
<dbReference type="CDD" id="cd00207">
    <property type="entry name" value="fer2"/>
    <property type="match status" value="1"/>
</dbReference>
<dbReference type="Pfam" id="PF00941">
    <property type="entry name" value="FAD_binding_5"/>
    <property type="match status" value="1"/>
</dbReference>
<dbReference type="Pfam" id="PF00111">
    <property type="entry name" value="Fer2"/>
    <property type="match status" value="1"/>
</dbReference>
<dbReference type="PANTHER" id="PTHR11908">
    <property type="entry name" value="XANTHINE DEHYDROGENASE"/>
    <property type="match status" value="1"/>
</dbReference>
<dbReference type="Gene3D" id="3.30.390.50">
    <property type="entry name" value="CO dehydrogenase flavoprotein, C-terminal domain"/>
    <property type="match status" value="1"/>
</dbReference>
<dbReference type="Gene3D" id="3.30.465.10">
    <property type="match status" value="1"/>
</dbReference>
<evidence type="ECO:0000256" key="7">
    <source>
        <dbReference type="ARBA" id="ARBA00022630"/>
    </source>
</evidence>
<comment type="subcellular location">
    <subcellularLocation>
        <location evidence="3">Peroxisome</location>
    </subcellularLocation>
</comment>
<dbReference type="Proteomes" id="UP000823941">
    <property type="component" value="Chromosome 6"/>
</dbReference>
<evidence type="ECO:0000313" key="17">
    <source>
        <dbReference type="EMBL" id="KAG7309612.1"/>
    </source>
</evidence>
<dbReference type="InterPro" id="IPR036856">
    <property type="entry name" value="Ald_Oxase/Xan_DH_a/b_sf"/>
</dbReference>
<keyword evidence="9" id="KW-0479">Metal-binding</keyword>
<dbReference type="InterPro" id="IPR016166">
    <property type="entry name" value="FAD-bd_PCMH"/>
</dbReference>
<dbReference type="InterPro" id="IPR036884">
    <property type="entry name" value="2Fe-2S-bd_dom_sf"/>
</dbReference>
<gene>
    <name evidence="17" type="ORF">JYU34_004088</name>
</gene>
<dbReference type="InterPro" id="IPR006058">
    <property type="entry name" value="2Fe2S_fd_BS"/>
</dbReference>
<dbReference type="InterPro" id="IPR005107">
    <property type="entry name" value="CO_DH_flav_C"/>
</dbReference>
<dbReference type="Gene3D" id="3.10.20.30">
    <property type="match status" value="1"/>
</dbReference>
<dbReference type="Pfam" id="PF01799">
    <property type="entry name" value="Fer2_2"/>
    <property type="match status" value="1"/>
</dbReference>
<dbReference type="SUPFAM" id="SSF56003">
    <property type="entry name" value="Molybdenum cofactor-binding domain"/>
    <property type="match status" value="1"/>
</dbReference>
<keyword evidence="13" id="KW-0411">Iron-sulfur</keyword>
<evidence type="ECO:0000256" key="5">
    <source>
        <dbReference type="ARBA" id="ARBA00011738"/>
    </source>
</evidence>
<keyword evidence="11" id="KW-0560">Oxidoreductase</keyword>
<dbReference type="SUPFAM" id="SSF54665">
    <property type="entry name" value="CO dehydrogenase molybdoprotein N-domain-like"/>
    <property type="match status" value="1"/>
</dbReference>
<dbReference type="SMART" id="SM01092">
    <property type="entry name" value="CO_deh_flav_C"/>
    <property type="match status" value="1"/>
</dbReference>
<keyword evidence="6" id="KW-0500">Molybdenum</keyword>
<comment type="subunit">
    <text evidence="5">Homodimer.</text>
</comment>
<comment type="cofactor">
    <cofactor evidence="2">
        <name>FAD</name>
        <dbReference type="ChEBI" id="CHEBI:57692"/>
    </cofactor>
</comment>
<dbReference type="InterPro" id="IPR012675">
    <property type="entry name" value="Beta-grasp_dom_sf"/>
</dbReference>
<dbReference type="Pfam" id="PF01315">
    <property type="entry name" value="Ald_Xan_dh_C"/>
    <property type="match status" value="1"/>
</dbReference>
<evidence type="ECO:0000256" key="12">
    <source>
        <dbReference type="ARBA" id="ARBA00023004"/>
    </source>
</evidence>
<name>A0ABQ7QX46_PLUXY</name>
<protein>
    <submittedName>
        <fullName evidence="17">Uncharacterized protein</fullName>
    </submittedName>
</protein>
<dbReference type="InterPro" id="IPR016208">
    <property type="entry name" value="Ald_Oxase/xanthine_DH-like"/>
</dbReference>
<evidence type="ECO:0000259" key="15">
    <source>
        <dbReference type="PROSITE" id="PS51085"/>
    </source>
</evidence>
<evidence type="ECO:0000256" key="13">
    <source>
        <dbReference type="ARBA" id="ARBA00023014"/>
    </source>
</evidence>
<dbReference type="InterPro" id="IPR000674">
    <property type="entry name" value="Ald_Oxase/Xan_DH_a/b"/>
</dbReference>
<evidence type="ECO:0000256" key="10">
    <source>
        <dbReference type="ARBA" id="ARBA00022827"/>
    </source>
</evidence>
<reference evidence="17 18" key="1">
    <citation type="submission" date="2021-06" db="EMBL/GenBank/DDBJ databases">
        <title>A haploid diamondback moth (Plutella xylostella L.) genome assembly resolves 31 chromosomes and identifies a diamide resistance mutation.</title>
        <authorList>
            <person name="Ward C.M."/>
            <person name="Perry K.D."/>
            <person name="Baker G."/>
            <person name="Powis K."/>
            <person name="Heckel D.G."/>
            <person name="Baxter S.W."/>
        </authorList>
    </citation>
    <scope>NUCLEOTIDE SEQUENCE [LARGE SCALE GENOMIC DNA]</scope>
    <source>
        <strain evidence="17 18">LV</strain>
        <tissue evidence="17">Single pupa</tissue>
    </source>
</reference>
<dbReference type="Pfam" id="PF03450">
    <property type="entry name" value="CO_deh_flav_C"/>
    <property type="match status" value="1"/>
</dbReference>
<dbReference type="SUPFAM" id="SSF47741">
    <property type="entry name" value="CO dehydrogenase ISP C-domain like"/>
    <property type="match status" value="1"/>
</dbReference>
<evidence type="ECO:0000259" key="16">
    <source>
        <dbReference type="PROSITE" id="PS51387"/>
    </source>
</evidence>
<dbReference type="PIRSF" id="PIRSF000127">
    <property type="entry name" value="Xanthine_DH"/>
    <property type="match status" value="1"/>
</dbReference>
<evidence type="ECO:0000313" key="18">
    <source>
        <dbReference type="Proteomes" id="UP000823941"/>
    </source>
</evidence>
<dbReference type="InterPro" id="IPR008274">
    <property type="entry name" value="AldOxase/xan_DH_MoCoBD1"/>
</dbReference>
<dbReference type="InterPro" id="IPR036683">
    <property type="entry name" value="CO_DH_flav_C_dom_sf"/>
</dbReference>
<proteinExistence type="inferred from homology"/>
<dbReference type="Pfam" id="PF20256">
    <property type="entry name" value="MoCoBD_2"/>
    <property type="match status" value="1"/>
</dbReference>
<evidence type="ECO:0000256" key="6">
    <source>
        <dbReference type="ARBA" id="ARBA00022505"/>
    </source>
</evidence>
<evidence type="ECO:0000256" key="9">
    <source>
        <dbReference type="ARBA" id="ARBA00022723"/>
    </source>
</evidence>
<dbReference type="InterPro" id="IPR036318">
    <property type="entry name" value="FAD-bd_PCMH-like_sf"/>
</dbReference>
<sequence>MDRIHFTVNGKKCSVGGEVTSDVTLLDYLREGLELRGTKYMCREGGCGACLVLCGRGDQPAHTVNSCLVSITSCQDWSITTTEEVGNRQKGYSPVQKTLAEHNGTQCGYCSPAWVMNMTGLLNKKGSDLTMLEVENSFASNICRCTGYRPILEAFKTFAKDSPTPNQLIDLEDLHNICKKTGEMCRKESCSSADWCFVNEEVNTKDAIIKIKLKDDKYWYKVYNEKDVCKILNDSAGKSYMLIAGNTGKGAYPIFEYPEILIDISDIPTLKHYVMDQNLVLGAGNTLAECMEIFDKVSSEEGFSYLRILREHLELVAHIPVRNIGTIGGNLMLKHKHNEFPSDPFLLLETVGAMIKIVNCEGKVENVTPREFLKVNMNRKLIVNILLPPMGDEYELFTYKIMPRAQNAIARVNAGFLFKMCTINTETIRKATIVYGNINPRFIHARKTEDFLKNKKLYSNTTLQQALRILSDELLTEGYPDETRKAKKKIALGLFYKAILSKCPSKYINPRYASGSTSLPKSRPVSSGTQVYDTNKIVWPLNKPVTKLEALIQCSGEAEYIEDTPKIPGQVFAAFVLSTVPVAQIGEIDTSPAMALPGVIAFYTVKDIPGLNSFTPLDTFFNTQQEEELCDGNVKFHGQPIGIIVAETEVVANRASKLVKINYKDIKKAVLGIRNAMKYPERVSMAKSLEASSKGNNTTKIIKGSTNIFSQFHFTMETQLCITNKIDDSMDVRSSTQWLDHTQVGMARCLKIDENSINQRIRRVGGAFGAKLSRSAQIAIACALVTLKLNRPCRMILPLTTNMKAIGKRLPASSDFEAGVNSDGEIQYLNYSLYVDNGYMLNEPFITIGFPAIGNSYDKSRWDIKDYDTTTDTTKNSWTRAPGTFSHIALTEYIMEQICYELSLDPIDMRLKNLTDIKAMRETIETLRKDAEYDKRKEQVKQFNESNRWKKRGIRFVPLMWPVPLGAYFNVVVSIYHGDGTVVVAHGGVEMGQGINTKAAQVCAYSLEIPLEKVKIKPTDNVANPNAIGSGGSIASEMVCLGVIKCCDQLKQRLEPFKTSNGMTWVDVVRAAFKQNVNLFASYNVTIEDQKTYDVYGATIVEAEVDILTGESQILRVDLLEDVGQSLSPEIDVGQIEGGFIMGQGYWTCEDLVHNEEGELITDRSWNYHVPQARDIPLDFRVYFKRNSYNPTGVLGSKATGEPATCMAVCVAFAIRHALVASRTDSNLPSTTWFNIDGAHTIDRIVLAASTKLEEFLLM</sequence>
<evidence type="ECO:0000256" key="14">
    <source>
        <dbReference type="ARBA" id="ARBA00023140"/>
    </source>
</evidence>
<dbReference type="Gene3D" id="1.10.150.120">
    <property type="entry name" value="[2Fe-2S]-binding domain"/>
    <property type="match status" value="1"/>
</dbReference>
<dbReference type="PROSITE" id="PS51387">
    <property type="entry name" value="FAD_PCMH"/>
    <property type="match status" value="1"/>
</dbReference>
<keyword evidence="14" id="KW-0576">Peroxisome</keyword>
<evidence type="ECO:0000256" key="2">
    <source>
        <dbReference type="ARBA" id="ARBA00001974"/>
    </source>
</evidence>
<dbReference type="Pfam" id="PF02738">
    <property type="entry name" value="MoCoBD_1"/>
    <property type="match status" value="1"/>
</dbReference>
<comment type="similarity">
    <text evidence="4">Belongs to the xanthine dehydrogenase family.</text>
</comment>
<dbReference type="PROSITE" id="PS51085">
    <property type="entry name" value="2FE2S_FER_2"/>
    <property type="match status" value="1"/>
</dbReference>
<organism evidence="17 18">
    <name type="scientific">Plutella xylostella</name>
    <name type="common">Diamondback moth</name>
    <name type="synonym">Plutella maculipennis</name>
    <dbReference type="NCBI Taxonomy" id="51655"/>
    <lineage>
        <taxon>Eukaryota</taxon>
        <taxon>Metazoa</taxon>
        <taxon>Ecdysozoa</taxon>
        <taxon>Arthropoda</taxon>
        <taxon>Hexapoda</taxon>
        <taxon>Insecta</taxon>
        <taxon>Pterygota</taxon>
        <taxon>Neoptera</taxon>
        <taxon>Endopterygota</taxon>
        <taxon>Lepidoptera</taxon>
        <taxon>Glossata</taxon>
        <taxon>Ditrysia</taxon>
        <taxon>Yponomeutoidea</taxon>
        <taxon>Plutellidae</taxon>
        <taxon>Plutella</taxon>
    </lineage>
</organism>
<feature type="domain" description="FAD-binding PCMH-type" evidence="16">
    <location>
        <begin position="211"/>
        <end position="392"/>
    </location>
</feature>
<accession>A0ABQ7QX46</accession>
<dbReference type="InterPro" id="IPR002888">
    <property type="entry name" value="2Fe-2S-bd"/>
</dbReference>
<dbReference type="EMBL" id="JAHIBW010000006">
    <property type="protein sequence ID" value="KAG7309612.1"/>
    <property type="molecule type" value="Genomic_DNA"/>
</dbReference>
<evidence type="ECO:0000256" key="11">
    <source>
        <dbReference type="ARBA" id="ARBA00023002"/>
    </source>
</evidence>
<evidence type="ECO:0000256" key="1">
    <source>
        <dbReference type="ARBA" id="ARBA00001924"/>
    </source>
</evidence>
<keyword evidence="8" id="KW-0001">2Fe-2S</keyword>
<dbReference type="SUPFAM" id="SSF54292">
    <property type="entry name" value="2Fe-2S ferredoxin-like"/>
    <property type="match status" value="1"/>
</dbReference>
<dbReference type="InterPro" id="IPR037165">
    <property type="entry name" value="AldOxase/xan_DH_Mopterin-bd_sf"/>
</dbReference>
<feature type="domain" description="2Fe-2S ferredoxin-type" evidence="15">
    <location>
        <begin position="2"/>
        <end position="85"/>
    </location>
</feature>
<comment type="caution">
    <text evidence="17">The sequence shown here is derived from an EMBL/GenBank/DDBJ whole genome shotgun (WGS) entry which is preliminary data.</text>
</comment>
<evidence type="ECO:0000256" key="4">
    <source>
        <dbReference type="ARBA" id="ARBA00006849"/>
    </source>
</evidence>
<dbReference type="SMART" id="SM01008">
    <property type="entry name" value="Ald_Xan_dh_C"/>
    <property type="match status" value="1"/>
</dbReference>
<dbReference type="PANTHER" id="PTHR11908:SF132">
    <property type="entry name" value="ALDEHYDE OXIDASE 1-RELATED"/>
    <property type="match status" value="1"/>
</dbReference>
<dbReference type="InterPro" id="IPR046867">
    <property type="entry name" value="AldOxase/xan_DH_MoCoBD2"/>
</dbReference>
<keyword evidence="18" id="KW-1185">Reference proteome</keyword>
<dbReference type="SUPFAM" id="SSF55447">
    <property type="entry name" value="CO dehydrogenase flavoprotein C-terminal domain-like"/>
    <property type="match status" value="1"/>
</dbReference>
<dbReference type="InterPro" id="IPR016169">
    <property type="entry name" value="FAD-bd_PCMH_sub2"/>
</dbReference>
<comment type="cofactor">
    <cofactor evidence="1">
        <name>Mo-molybdopterin</name>
        <dbReference type="ChEBI" id="CHEBI:71302"/>
    </cofactor>
</comment>
<dbReference type="SUPFAM" id="SSF56176">
    <property type="entry name" value="FAD-binding/transporter-associated domain-like"/>
    <property type="match status" value="1"/>
</dbReference>
<keyword evidence="7" id="KW-0285">Flavoprotein</keyword>